<accession>A0AAU8JLC2</accession>
<organism evidence="2">
    <name type="scientific">Planktothricoides raciborskii GIHE-MW2</name>
    <dbReference type="NCBI Taxonomy" id="2792601"/>
    <lineage>
        <taxon>Bacteria</taxon>
        <taxon>Bacillati</taxon>
        <taxon>Cyanobacteriota</taxon>
        <taxon>Cyanophyceae</taxon>
        <taxon>Oscillatoriophycideae</taxon>
        <taxon>Oscillatoriales</taxon>
        <taxon>Oscillatoriaceae</taxon>
        <taxon>Planktothricoides</taxon>
    </lineage>
</organism>
<feature type="transmembrane region" description="Helical" evidence="1">
    <location>
        <begin position="12"/>
        <end position="33"/>
    </location>
</feature>
<proteinExistence type="predicted"/>
<dbReference type="EMBL" id="CP159837">
    <property type="protein sequence ID" value="XCM39563.1"/>
    <property type="molecule type" value="Genomic_DNA"/>
</dbReference>
<gene>
    <name evidence="2" type="ORF">ABWT76_002505</name>
</gene>
<dbReference type="AlphaFoldDB" id="A0AAU8JLC2"/>
<evidence type="ECO:0000313" key="2">
    <source>
        <dbReference type="EMBL" id="XCM39563.1"/>
    </source>
</evidence>
<keyword evidence="1" id="KW-0812">Transmembrane</keyword>
<protein>
    <submittedName>
        <fullName evidence="2">Uncharacterized protein</fullName>
    </submittedName>
</protein>
<keyword evidence="1" id="KW-0472">Membrane</keyword>
<sequence length="198" mass="21971">MHKHRPLSLIWAHTRAPILSITIALILVFHGFWRTPAGQTQTSLAQETTKKPREDPRNLGIFENITISPRFSPDPIIIRGISGGSIPAARIAGRDQSITGPCVGLIDEEPDHRLELTSFFNYLSLQVESAQDTTLVIRGPGGSWCNDDFEGNKNPGIAGQWQKGIYEVWIGSYTSEEYYPYTIRITGAPLLNPAPFGR</sequence>
<dbReference type="RefSeq" id="WP_054469104.1">
    <property type="nucleotide sequence ID" value="NZ_CP159837.1"/>
</dbReference>
<reference evidence="2" key="1">
    <citation type="submission" date="2024-07" db="EMBL/GenBank/DDBJ databases">
        <authorList>
            <person name="Kim Y.J."/>
            <person name="Jeong J.Y."/>
        </authorList>
    </citation>
    <scope>NUCLEOTIDE SEQUENCE</scope>
    <source>
        <strain evidence="2">GIHE-MW2</strain>
    </source>
</reference>
<keyword evidence="1" id="KW-1133">Transmembrane helix</keyword>
<evidence type="ECO:0000256" key="1">
    <source>
        <dbReference type="SAM" id="Phobius"/>
    </source>
</evidence>
<name>A0AAU8JLC2_9CYAN</name>